<dbReference type="Pfam" id="PF08713">
    <property type="entry name" value="DNA_alkylation"/>
    <property type="match status" value="1"/>
</dbReference>
<sequence length="251" mass="27690">MSSAAAEALIAYLRSLRSDTAIAGQHRFGVRPAGEHLGIAIPVLRTLARPHRRDHALALALWASGIQDARLLATFVADPPQLTSSQADRWVRDTDNWALADSLAFLVDRTPFAAAQAHAWSARRAEFVKRTAFAVMAGMAVHRKELPDAVFLDFLPVITREATDERNFVRKAVNWALRQIGKRNPRLHRAALAEAARIARLDSSAARWIAADALRELRARESSSPPSPAQPRIQLRDTPTQVGRALRRAAV</sequence>
<dbReference type="Gene3D" id="1.25.10.90">
    <property type="match status" value="1"/>
</dbReference>
<dbReference type="RefSeq" id="WP_220162579.1">
    <property type="nucleotide sequence ID" value="NZ_CP080507.1"/>
</dbReference>
<protein>
    <submittedName>
        <fullName evidence="2">DNA alkylation repair protein</fullName>
    </submittedName>
</protein>
<feature type="region of interest" description="Disordered" evidence="1">
    <location>
        <begin position="219"/>
        <end position="242"/>
    </location>
</feature>
<evidence type="ECO:0000313" key="3">
    <source>
        <dbReference type="Proteomes" id="UP000825051"/>
    </source>
</evidence>
<keyword evidence="3" id="KW-1185">Reference proteome</keyword>
<organism evidence="2 3">
    <name type="scientific">Horticoccus luteus</name>
    <dbReference type="NCBI Taxonomy" id="2862869"/>
    <lineage>
        <taxon>Bacteria</taxon>
        <taxon>Pseudomonadati</taxon>
        <taxon>Verrucomicrobiota</taxon>
        <taxon>Opitutia</taxon>
        <taxon>Opitutales</taxon>
        <taxon>Opitutaceae</taxon>
        <taxon>Horticoccus</taxon>
    </lineage>
</organism>
<dbReference type="InterPro" id="IPR014825">
    <property type="entry name" value="DNA_alkylation"/>
</dbReference>
<dbReference type="PANTHER" id="PTHR41291">
    <property type="entry name" value="DNA ALKYLATION REPAIR PROTEIN"/>
    <property type="match status" value="1"/>
</dbReference>
<dbReference type="InterPro" id="IPR016024">
    <property type="entry name" value="ARM-type_fold"/>
</dbReference>
<dbReference type="AlphaFoldDB" id="A0A8F9TU72"/>
<evidence type="ECO:0000256" key="1">
    <source>
        <dbReference type="SAM" id="MobiDB-lite"/>
    </source>
</evidence>
<dbReference type="CDD" id="cd06561">
    <property type="entry name" value="AlkD_like"/>
    <property type="match status" value="1"/>
</dbReference>
<reference evidence="2" key="1">
    <citation type="submission" date="2021-08" db="EMBL/GenBank/DDBJ databases">
        <title>Genome of a novel bacterium of the phylum Verrucomicrobia, Oleiharenicola sp. KSB-15.</title>
        <authorList>
            <person name="Chung J.-H."/>
            <person name="Ahn J.-H."/>
            <person name="Yoon Y."/>
            <person name="Kim D.-Y."/>
            <person name="An S.-H."/>
            <person name="Park I."/>
            <person name="Yeon J."/>
        </authorList>
    </citation>
    <scope>NUCLEOTIDE SEQUENCE</scope>
    <source>
        <strain evidence="2">KSB-15</strain>
    </source>
</reference>
<dbReference type="PANTHER" id="PTHR41291:SF1">
    <property type="entry name" value="DNA ALKYLATION REPAIR PROTEIN"/>
    <property type="match status" value="1"/>
</dbReference>
<dbReference type="Proteomes" id="UP000825051">
    <property type="component" value="Chromosome"/>
</dbReference>
<dbReference type="EMBL" id="CP080507">
    <property type="protein sequence ID" value="QYM79125.1"/>
    <property type="molecule type" value="Genomic_DNA"/>
</dbReference>
<dbReference type="KEGG" id="ole:K0B96_00490"/>
<name>A0A8F9TU72_9BACT</name>
<dbReference type="SUPFAM" id="SSF48371">
    <property type="entry name" value="ARM repeat"/>
    <property type="match status" value="1"/>
</dbReference>
<evidence type="ECO:0000313" key="2">
    <source>
        <dbReference type="EMBL" id="QYM79125.1"/>
    </source>
</evidence>
<gene>
    <name evidence="2" type="ORF">K0B96_00490</name>
</gene>
<proteinExistence type="predicted"/>
<accession>A0A8F9TU72</accession>